<reference evidence="10 11" key="1">
    <citation type="submission" date="2019-03" db="EMBL/GenBank/DDBJ databases">
        <title>Sequencing 23 genomes of Wallemia ichthyophaga.</title>
        <authorList>
            <person name="Gostincar C."/>
        </authorList>
    </citation>
    <scope>NUCLEOTIDE SEQUENCE [LARGE SCALE GENOMIC DNA]</scope>
    <source>
        <strain evidence="9 11">EXF-6200</strain>
        <strain evidence="8 10">EXF-8621</strain>
    </source>
</reference>
<dbReference type="FunFam" id="1.10.30.10:FF:000016">
    <property type="entry name" value="FACT complex subunit SSRP1"/>
    <property type="match status" value="1"/>
</dbReference>
<sequence length="145" mass="16763">MPKAETKPRANTKKASTKGKKDENAPKRALSAYMYMSQEWRPRVKEENDKVSFGEIGRLLGAKWKEMGSEERKPYEDMAAADKARYEKEKKEYESSKEADKVDDDDDEDEKKSKNSKKSTKSKKPAKKEEIDDDEEEAKSDEDDE</sequence>
<dbReference type="PANTHER" id="PTHR48112:SF22">
    <property type="entry name" value="MITOCHONDRIAL TRANSCRIPTION FACTOR A, ISOFORM B"/>
    <property type="match status" value="1"/>
</dbReference>
<dbReference type="GO" id="GO:0005634">
    <property type="term" value="C:nucleus"/>
    <property type="evidence" value="ECO:0007669"/>
    <property type="project" value="UniProtKB-UniRule"/>
</dbReference>
<dbReference type="Proteomes" id="UP000310689">
    <property type="component" value="Unassembled WGS sequence"/>
</dbReference>
<evidence type="ECO:0000256" key="2">
    <source>
        <dbReference type="ARBA" id="ARBA00023242"/>
    </source>
</evidence>
<comment type="subunit">
    <text evidence="4">Weakly associates with the stable SPT16-POB3 heterodimer to form the FACT complex.</text>
</comment>
<evidence type="ECO:0000313" key="9">
    <source>
        <dbReference type="EMBL" id="TIB40081.1"/>
    </source>
</evidence>
<evidence type="ECO:0000256" key="1">
    <source>
        <dbReference type="ARBA" id="ARBA00023125"/>
    </source>
</evidence>
<evidence type="ECO:0000256" key="3">
    <source>
        <dbReference type="ARBA" id="ARBA00043963"/>
    </source>
</evidence>
<proteinExistence type="inferred from homology"/>
<protein>
    <recommendedName>
        <fullName evidence="7">HMG box domain-containing protein</fullName>
    </recommendedName>
</protein>
<dbReference type="InterPro" id="IPR050342">
    <property type="entry name" value="HMGB"/>
</dbReference>
<dbReference type="GO" id="GO:0003677">
    <property type="term" value="F:DNA binding"/>
    <property type="evidence" value="ECO:0007669"/>
    <property type="project" value="UniProtKB-UniRule"/>
</dbReference>
<evidence type="ECO:0000256" key="4">
    <source>
        <dbReference type="ARBA" id="ARBA00064996"/>
    </source>
</evidence>
<evidence type="ECO:0000256" key="6">
    <source>
        <dbReference type="SAM" id="MobiDB-lite"/>
    </source>
</evidence>
<dbReference type="Proteomes" id="UP000306954">
    <property type="component" value="Unassembled WGS sequence"/>
</dbReference>
<feature type="compositionally biased region" description="Basic residues" evidence="6">
    <location>
        <begin position="114"/>
        <end position="126"/>
    </location>
</feature>
<keyword evidence="2 5" id="KW-0539">Nucleus</keyword>
<organism evidence="9 11">
    <name type="scientific">Wallemia ichthyophaga</name>
    <dbReference type="NCBI Taxonomy" id="245174"/>
    <lineage>
        <taxon>Eukaryota</taxon>
        <taxon>Fungi</taxon>
        <taxon>Dikarya</taxon>
        <taxon>Basidiomycota</taxon>
        <taxon>Wallemiomycotina</taxon>
        <taxon>Wallemiomycetes</taxon>
        <taxon>Wallemiales</taxon>
        <taxon>Wallemiaceae</taxon>
        <taxon>Wallemia</taxon>
    </lineage>
</organism>
<feature type="compositionally biased region" description="Basic and acidic residues" evidence="6">
    <location>
        <begin position="40"/>
        <end position="52"/>
    </location>
</feature>
<comment type="similarity">
    <text evidence="3">Belongs to the NHP6 family.</text>
</comment>
<dbReference type="SMART" id="SM00398">
    <property type="entry name" value="HMG"/>
    <property type="match status" value="1"/>
</dbReference>
<dbReference type="OrthoDB" id="1919336at2759"/>
<dbReference type="PROSITE" id="PS50118">
    <property type="entry name" value="HMG_BOX_2"/>
    <property type="match status" value="1"/>
</dbReference>
<evidence type="ECO:0000313" key="8">
    <source>
        <dbReference type="EMBL" id="TIB17011.1"/>
    </source>
</evidence>
<dbReference type="PANTHER" id="PTHR48112">
    <property type="entry name" value="HIGH MOBILITY GROUP PROTEIN DSP1"/>
    <property type="match status" value="1"/>
</dbReference>
<dbReference type="OMA" id="INTCREE"/>
<evidence type="ECO:0000259" key="7">
    <source>
        <dbReference type="PROSITE" id="PS50118"/>
    </source>
</evidence>
<dbReference type="Gene3D" id="1.10.30.10">
    <property type="entry name" value="High mobility group box domain"/>
    <property type="match status" value="1"/>
</dbReference>
<feature type="region of interest" description="Disordered" evidence="6">
    <location>
        <begin position="1"/>
        <end position="145"/>
    </location>
</feature>
<feature type="domain" description="HMG box" evidence="7">
    <location>
        <begin position="26"/>
        <end position="94"/>
    </location>
</feature>
<dbReference type="AlphaFoldDB" id="A0A4T0IHE9"/>
<evidence type="ECO:0000313" key="10">
    <source>
        <dbReference type="Proteomes" id="UP000306954"/>
    </source>
</evidence>
<keyword evidence="1 5" id="KW-0238">DNA-binding</keyword>
<dbReference type="EMBL" id="SPOI01000021">
    <property type="protein sequence ID" value="TIB40081.1"/>
    <property type="molecule type" value="Genomic_DNA"/>
</dbReference>
<accession>A0A4T0IHE9</accession>
<dbReference type="SUPFAM" id="SSF47095">
    <property type="entry name" value="HMG-box"/>
    <property type="match status" value="1"/>
</dbReference>
<gene>
    <name evidence="9" type="ORF">E3P86_00819</name>
    <name evidence="8" type="ORF">E3P90_00196</name>
</gene>
<evidence type="ECO:0000256" key="5">
    <source>
        <dbReference type="PROSITE-ProRule" id="PRU00267"/>
    </source>
</evidence>
<feature type="DNA-binding region" description="HMG box" evidence="5">
    <location>
        <begin position="26"/>
        <end position="94"/>
    </location>
</feature>
<dbReference type="PRINTS" id="PR00886">
    <property type="entry name" value="HIGHMOBLTY12"/>
</dbReference>
<feature type="compositionally biased region" description="Basic and acidic residues" evidence="6">
    <location>
        <begin position="63"/>
        <end position="100"/>
    </location>
</feature>
<feature type="compositionally biased region" description="Acidic residues" evidence="6">
    <location>
        <begin position="131"/>
        <end position="145"/>
    </location>
</feature>
<evidence type="ECO:0000313" key="11">
    <source>
        <dbReference type="Proteomes" id="UP000310689"/>
    </source>
</evidence>
<comment type="caution">
    <text evidence="9">The sequence shown here is derived from an EMBL/GenBank/DDBJ whole genome shotgun (WGS) entry which is preliminary data.</text>
</comment>
<dbReference type="CDD" id="cd01390">
    <property type="entry name" value="HMG-box_NHP6-like"/>
    <property type="match status" value="1"/>
</dbReference>
<dbReference type="Pfam" id="PF00505">
    <property type="entry name" value="HMG_box"/>
    <property type="match status" value="1"/>
</dbReference>
<dbReference type="InterPro" id="IPR036910">
    <property type="entry name" value="HMG_box_dom_sf"/>
</dbReference>
<dbReference type="InterPro" id="IPR009071">
    <property type="entry name" value="HMG_box_dom"/>
</dbReference>
<dbReference type="EMBL" id="SPOF01000002">
    <property type="protein sequence ID" value="TIB17011.1"/>
    <property type="molecule type" value="Genomic_DNA"/>
</dbReference>
<name>A0A4T0IHE9_WALIC</name>